<evidence type="ECO:0000313" key="4">
    <source>
        <dbReference type="EMBL" id="MBU5439102.1"/>
    </source>
</evidence>
<keyword evidence="5" id="KW-1185">Reference proteome</keyword>
<proteinExistence type="predicted"/>
<evidence type="ECO:0000259" key="3">
    <source>
        <dbReference type="SMART" id="SM01007"/>
    </source>
</evidence>
<sequence>MLLQELRQQVIEKGIQLKEYGLITLTGGNVSGRDKETGLIVITPSGMEYSKLKPEDVVVVDIDGNIKDGHRKPSSDLITHLQIYRAREDINGIIHTHSTYASCFAILNESIPVASTTMANEVGGEVPVAKYAPVGSEELGINIIEKIGNQKAVLLQNHGVFTFGEDPHHALVAAVMFEDAAKAYYLAKAIGEPVLLPEEEVKRANELFKNVYGQR</sequence>
<dbReference type="InterPro" id="IPR001303">
    <property type="entry name" value="Aldolase_II/adducin_N"/>
</dbReference>
<dbReference type="PANTHER" id="PTHR22789:SF0">
    <property type="entry name" value="3-OXO-TETRONATE 4-PHOSPHATE DECARBOXYLASE-RELATED"/>
    <property type="match status" value="1"/>
</dbReference>
<dbReference type="NCBIfam" id="NF005123">
    <property type="entry name" value="PRK06557.1"/>
    <property type="match status" value="1"/>
</dbReference>
<keyword evidence="1" id="KW-0479">Metal-binding</keyword>
<dbReference type="RefSeq" id="WP_216520811.1">
    <property type="nucleotide sequence ID" value="NZ_JAHLPM010000012.1"/>
</dbReference>
<dbReference type="Pfam" id="PF00596">
    <property type="entry name" value="Aldolase_II"/>
    <property type="match status" value="1"/>
</dbReference>
<dbReference type="EMBL" id="JAHLPM010000012">
    <property type="protein sequence ID" value="MBU5439102.1"/>
    <property type="molecule type" value="Genomic_DNA"/>
</dbReference>
<dbReference type="SMART" id="SM01007">
    <property type="entry name" value="Aldolase_II"/>
    <property type="match status" value="1"/>
</dbReference>
<dbReference type="PANTHER" id="PTHR22789">
    <property type="entry name" value="FUCULOSE PHOSPHATE ALDOLASE"/>
    <property type="match status" value="1"/>
</dbReference>
<feature type="domain" description="Class II aldolase/adducin N-terminal" evidence="3">
    <location>
        <begin position="8"/>
        <end position="185"/>
    </location>
</feature>
<protein>
    <submittedName>
        <fullName evidence="4">Class II aldolase/adducin family protein</fullName>
    </submittedName>
</protein>
<evidence type="ECO:0000256" key="1">
    <source>
        <dbReference type="ARBA" id="ARBA00022723"/>
    </source>
</evidence>
<organism evidence="4 5">
    <name type="scientific">Tissierella simiarum</name>
    <dbReference type="NCBI Taxonomy" id="2841534"/>
    <lineage>
        <taxon>Bacteria</taxon>
        <taxon>Bacillati</taxon>
        <taxon>Bacillota</taxon>
        <taxon>Tissierellia</taxon>
        <taxon>Tissierellales</taxon>
        <taxon>Tissierellaceae</taxon>
        <taxon>Tissierella</taxon>
    </lineage>
</organism>
<evidence type="ECO:0000313" key="5">
    <source>
        <dbReference type="Proteomes" id="UP000749471"/>
    </source>
</evidence>
<evidence type="ECO:0000256" key="2">
    <source>
        <dbReference type="ARBA" id="ARBA00023239"/>
    </source>
</evidence>
<dbReference type="Proteomes" id="UP000749471">
    <property type="component" value="Unassembled WGS sequence"/>
</dbReference>
<reference evidence="4 5" key="1">
    <citation type="submission" date="2021-06" db="EMBL/GenBank/DDBJ databases">
        <authorList>
            <person name="Sun Q."/>
            <person name="Li D."/>
        </authorList>
    </citation>
    <scope>NUCLEOTIDE SEQUENCE [LARGE SCALE GENOMIC DNA]</scope>
    <source>
        <strain evidence="4 5">MSJ-40</strain>
    </source>
</reference>
<accession>A0ABS6E873</accession>
<dbReference type="InterPro" id="IPR050197">
    <property type="entry name" value="Aldolase_class_II_sugar_metab"/>
</dbReference>
<keyword evidence="2" id="KW-0456">Lyase</keyword>
<comment type="caution">
    <text evidence="4">The sequence shown here is derived from an EMBL/GenBank/DDBJ whole genome shotgun (WGS) entry which is preliminary data.</text>
</comment>
<name>A0ABS6E873_9FIRM</name>
<gene>
    <name evidence="4" type="ORF">KQI42_13850</name>
</gene>